<feature type="signal peptide" evidence="5">
    <location>
        <begin position="1"/>
        <end position="20"/>
    </location>
</feature>
<evidence type="ECO:0000313" key="8">
    <source>
        <dbReference type="EMBL" id="NLR82457.1"/>
    </source>
</evidence>
<feature type="chain" id="PRO_5032504110" evidence="5">
    <location>
        <begin position="21"/>
        <end position="815"/>
    </location>
</feature>
<dbReference type="Pfam" id="PF14905">
    <property type="entry name" value="OMP_b-brl_3"/>
    <property type="match status" value="1"/>
</dbReference>
<dbReference type="Pfam" id="PF07715">
    <property type="entry name" value="Plug"/>
    <property type="match status" value="1"/>
</dbReference>
<feature type="domain" description="Outer membrane protein beta-barrel" evidence="7">
    <location>
        <begin position="379"/>
        <end position="786"/>
    </location>
</feature>
<comment type="caution">
    <text evidence="8">The sequence shown here is derived from an EMBL/GenBank/DDBJ whole genome shotgun (WGS) entry which is preliminary data.</text>
</comment>
<dbReference type="AlphaFoldDB" id="A0A847STF3"/>
<dbReference type="Gene3D" id="2.60.40.1120">
    <property type="entry name" value="Carboxypeptidase-like, regulatory domain"/>
    <property type="match status" value="1"/>
</dbReference>
<feature type="domain" description="TonB-dependent receptor plug" evidence="6">
    <location>
        <begin position="147"/>
        <end position="228"/>
    </location>
</feature>
<feature type="compositionally biased region" description="Basic and acidic residues" evidence="4">
    <location>
        <begin position="793"/>
        <end position="807"/>
    </location>
</feature>
<keyword evidence="8" id="KW-0675">Receptor</keyword>
<evidence type="ECO:0000256" key="4">
    <source>
        <dbReference type="SAM" id="MobiDB-lite"/>
    </source>
</evidence>
<dbReference type="Pfam" id="PF13620">
    <property type="entry name" value="CarboxypepD_reg"/>
    <property type="match status" value="1"/>
</dbReference>
<proteinExistence type="predicted"/>
<feature type="region of interest" description="Disordered" evidence="4">
    <location>
        <begin position="793"/>
        <end position="815"/>
    </location>
</feature>
<dbReference type="GO" id="GO:0009279">
    <property type="term" value="C:cell outer membrane"/>
    <property type="evidence" value="ECO:0007669"/>
    <property type="project" value="UniProtKB-SubCell"/>
</dbReference>
<gene>
    <name evidence="8" type="ORF">HGH91_27820</name>
</gene>
<keyword evidence="5" id="KW-0732">Signal</keyword>
<dbReference type="EMBL" id="JABAHZ010000010">
    <property type="protein sequence ID" value="NLR82457.1"/>
    <property type="molecule type" value="Genomic_DNA"/>
</dbReference>
<dbReference type="Proteomes" id="UP000552864">
    <property type="component" value="Unassembled WGS sequence"/>
</dbReference>
<dbReference type="PANTHER" id="PTHR40980:SF4">
    <property type="entry name" value="TONB-DEPENDENT RECEPTOR-LIKE BETA-BARREL DOMAIN-CONTAINING PROTEIN"/>
    <property type="match status" value="1"/>
</dbReference>
<dbReference type="Gene3D" id="2.170.130.10">
    <property type="entry name" value="TonB-dependent receptor, plug domain"/>
    <property type="match status" value="1"/>
</dbReference>
<protein>
    <submittedName>
        <fullName evidence="8">TonB-dependent receptor</fullName>
    </submittedName>
</protein>
<dbReference type="InterPro" id="IPR012910">
    <property type="entry name" value="Plug_dom"/>
</dbReference>
<dbReference type="SUPFAM" id="SSF49464">
    <property type="entry name" value="Carboxypeptidase regulatory domain-like"/>
    <property type="match status" value="1"/>
</dbReference>
<dbReference type="InterPro" id="IPR008969">
    <property type="entry name" value="CarboxyPept-like_regulatory"/>
</dbReference>
<reference evidence="8 9" key="1">
    <citation type="submission" date="2020-04" db="EMBL/GenBank/DDBJ databases">
        <authorList>
            <person name="Yin C."/>
        </authorList>
    </citation>
    <scope>NUCLEOTIDE SEQUENCE [LARGE SCALE GENOMIC DNA]</scope>
    <source>
        <strain evidence="8 9">Ak56</strain>
    </source>
</reference>
<dbReference type="Gene3D" id="2.40.170.20">
    <property type="entry name" value="TonB-dependent receptor, beta-barrel domain"/>
    <property type="match status" value="1"/>
</dbReference>
<name>A0A847STF3_9BACT</name>
<keyword evidence="3" id="KW-0998">Cell outer membrane</keyword>
<keyword evidence="2" id="KW-0472">Membrane</keyword>
<organism evidence="8 9">
    <name type="scientific">Chitinophaga eiseniae</name>
    <dbReference type="NCBI Taxonomy" id="634771"/>
    <lineage>
        <taxon>Bacteria</taxon>
        <taxon>Pseudomonadati</taxon>
        <taxon>Bacteroidota</taxon>
        <taxon>Chitinophagia</taxon>
        <taxon>Chitinophagales</taxon>
        <taxon>Chitinophagaceae</taxon>
        <taxon>Chitinophaga</taxon>
    </lineage>
</organism>
<dbReference type="SUPFAM" id="SSF56935">
    <property type="entry name" value="Porins"/>
    <property type="match status" value="1"/>
</dbReference>
<dbReference type="RefSeq" id="WP_168742528.1">
    <property type="nucleotide sequence ID" value="NZ_JABAHZ010000010.1"/>
</dbReference>
<evidence type="ECO:0000259" key="7">
    <source>
        <dbReference type="Pfam" id="PF14905"/>
    </source>
</evidence>
<evidence type="ECO:0000256" key="5">
    <source>
        <dbReference type="SAM" id="SignalP"/>
    </source>
</evidence>
<evidence type="ECO:0000259" key="6">
    <source>
        <dbReference type="Pfam" id="PF07715"/>
    </source>
</evidence>
<sequence>MPGKFAALLLLIIASLPVRSQSVIPGGKASFKIKGVVSDAFDKKPLELATILLKDKDKAVIKTTLTDAAGAFNLAVPEKGIYLLTISHTGYEPYSGTIDVKAVTGDIVKFTLVRQSQQLQVIEVKKRKPLVQPKGDKLVYDAAADIGNKSGSAADVLRKAPMVTVSSDGVVNLRGNSNIKILLNGMPSGILAKNLKEALKMIPASSILSIEVITAPSARYEAEGAAGVINIITKEKIKSTSGTVDVSVGSREQSASLGLNMSGAKLDFNFMGSGIFEQTRKESELNRASFHKGLPAGSLMQRVDSRQQTKGASLETGVEYRPDSTQKLGATLSYWHEQWPVHSNLYNDYRDANNPLVYNQSADQRGSYHYIDLSLNYQKRFKRKKQSLQLLGNLSRSVDHSRYLTDQFTPDGTHFFREVSPNAGRSKDYSFQADYTHPFNKAGSSFVEIGMRWSKNDAASNFAVYNNMNNGGSGDLKQDQERSDSMAYFQDVFASYVSTEFETKNNWRFRLGARYEYTRINAVFKGTKPSFGTDFSNLVPNLLIAKKVNEAHEFKFSYTERIHRPFIWDLNPYIDASDPRNLTMGNPRLRPELTRMLEASHIYNAPSGLNLVSSVYFNFSSNSIESLLTVDSNAISRTLPQNIAANKRLGANINGYTQLNDNWTINGGLELYQVWFKSNALQIGNSGFFHAFNINTSYTIPSGYTFELSGDYNNGFITLQGKNTSDYTYRMAVQKEVLQKRGSITVSLVNPFQRNLRQRSMATAPVFHQQSTTYYYNRSVAIAFNWRFGKVPKSKEEKMPEEQSTRPERKRSGRY</sequence>
<keyword evidence="9" id="KW-1185">Reference proteome</keyword>
<evidence type="ECO:0000256" key="3">
    <source>
        <dbReference type="ARBA" id="ARBA00023237"/>
    </source>
</evidence>
<dbReference type="InterPro" id="IPR036942">
    <property type="entry name" value="Beta-barrel_TonB_sf"/>
</dbReference>
<dbReference type="InterPro" id="IPR041700">
    <property type="entry name" value="OMP_b-brl_3"/>
</dbReference>
<evidence type="ECO:0000313" key="9">
    <source>
        <dbReference type="Proteomes" id="UP000552864"/>
    </source>
</evidence>
<dbReference type="PANTHER" id="PTHR40980">
    <property type="entry name" value="PLUG DOMAIN-CONTAINING PROTEIN"/>
    <property type="match status" value="1"/>
</dbReference>
<evidence type="ECO:0000256" key="2">
    <source>
        <dbReference type="ARBA" id="ARBA00023136"/>
    </source>
</evidence>
<dbReference type="InterPro" id="IPR037066">
    <property type="entry name" value="Plug_dom_sf"/>
</dbReference>
<comment type="subcellular location">
    <subcellularLocation>
        <location evidence="1">Cell outer membrane</location>
    </subcellularLocation>
</comment>
<accession>A0A847STF3</accession>
<evidence type="ECO:0000256" key="1">
    <source>
        <dbReference type="ARBA" id="ARBA00004442"/>
    </source>
</evidence>